<gene>
    <name evidence="2" type="ORF">MSYG_4276</name>
</gene>
<evidence type="ECO:0000256" key="1">
    <source>
        <dbReference type="SAM" id="MobiDB-lite"/>
    </source>
</evidence>
<organism evidence="2 3">
    <name type="scientific">Malassezia sympodialis (strain ATCC 42132)</name>
    <name type="common">Atopic eczema-associated yeast</name>
    <dbReference type="NCBI Taxonomy" id="1230383"/>
    <lineage>
        <taxon>Eukaryota</taxon>
        <taxon>Fungi</taxon>
        <taxon>Dikarya</taxon>
        <taxon>Basidiomycota</taxon>
        <taxon>Ustilaginomycotina</taxon>
        <taxon>Malasseziomycetes</taxon>
        <taxon>Malasseziales</taxon>
        <taxon>Malasseziaceae</taxon>
        <taxon>Malassezia</taxon>
    </lineage>
</organism>
<dbReference type="OMA" id="PSKMDIM"/>
<name>A0A1M8ABW7_MALS4</name>
<dbReference type="EMBL" id="LT671828">
    <property type="protein sequence ID" value="SHO79921.1"/>
    <property type="molecule type" value="Genomic_DNA"/>
</dbReference>
<evidence type="ECO:0000313" key="3">
    <source>
        <dbReference type="Proteomes" id="UP000186303"/>
    </source>
</evidence>
<evidence type="ECO:0000313" key="2">
    <source>
        <dbReference type="EMBL" id="SHO79921.1"/>
    </source>
</evidence>
<dbReference type="OrthoDB" id="10008801at2759"/>
<proteinExistence type="predicted"/>
<protein>
    <submittedName>
        <fullName evidence="2">Uncharacterized protein</fullName>
    </submittedName>
</protein>
<accession>A0A1M8ABW7</accession>
<reference evidence="3" key="1">
    <citation type="journal article" date="2017" name="Nucleic Acids Res.">
        <title>Proteogenomics produces comprehensive and highly accurate protein-coding gene annotation in a complete genome assembly of Malassezia sympodialis.</title>
        <authorList>
            <person name="Zhu Y."/>
            <person name="Engstroem P.G."/>
            <person name="Tellgren-Roth C."/>
            <person name="Baudo C.D."/>
            <person name="Kennell J.C."/>
            <person name="Sun S."/>
            <person name="Billmyre R.B."/>
            <person name="Schroeder M.S."/>
            <person name="Andersson A."/>
            <person name="Holm T."/>
            <person name="Sigurgeirsson B."/>
            <person name="Wu G."/>
            <person name="Sankaranarayanan S.R."/>
            <person name="Siddharthan R."/>
            <person name="Sanyal K."/>
            <person name="Lundeberg J."/>
            <person name="Nystedt B."/>
            <person name="Boekhout T."/>
            <person name="Dawson T.L. Jr."/>
            <person name="Heitman J."/>
            <person name="Scheynius A."/>
            <person name="Lehtioe J."/>
        </authorList>
    </citation>
    <scope>NUCLEOTIDE SEQUENCE [LARGE SCALE GENOMIC DNA]</scope>
    <source>
        <strain evidence="3">ATCC 42132</strain>
    </source>
</reference>
<feature type="region of interest" description="Disordered" evidence="1">
    <location>
        <begin position="27"/>
        <end position="47"/>
    </location>
</feature>
<dbReference type="Proteomes" id="UP000186303">
    <property type="component" value="Chromosome 8"/>
</dbReference>
<keyword evidence="3" id="KW-1185">Reference proteome</keyword>
<dbReference type="AlphaFoldDB" id="A0A1M8ABW7"/>
<dbReference type="VEuPathDB" id="FungiDB:MSYG_4276"/>
<sequence length="125" mass="13648">MSALHARARMARPASLPVVRTLRTSAPRFASEDPRSSWEQTLPPGFEKLGESPEALAAVNHLIEVLEKHGLDLSSGAKPSMMQMAKLATNAEVRECTAKVVHEMKKAGVDLSPENLQRIMNGSFK</sequence>